<evidence type="ECO:0000313" key="1">
    <source>
        <dbReference type="EMBL" id="KAJ8993006.1"/>
    </source>
</evidence>
<evidence type="ECO:0000313" key="2">
    <source>
        <dbReference type="Proteomes" id="UP001161757"/>
    </source>
</evidence>
<organism evidence="1 2">
    <name type="scientific">Exophiala dermatitidis</name>
    <name type="common">Black yeast-like fungus</name>
    <name type="synonym">Wangiella dermatitidis</name>
    <dbReference type="NCBI Taxonomy" id="5970"/>
    <lineage>
        <taxon>Eukaryota</taxon>
        <taxon>Fungi</taxon>
        <taxon>Dikarya</taxon>
        <taxon>Ascomycota</taxon>
        <taxon>Pezizomycotina</taxon>
        <taxon>Eurotiomycetes</taxon>
        <taxon>Chaetothyriomycetidae</taxon>
        <taxon>Chaetothyriales</taxon>
        <taxon>Herpotrichiellaceae</taxon>
        <taxon>Exophiala</taxon>
    </lineage>
</organism>
<name>A0AAN6EWL6_EXODE</name>
<dbReference type="Proteomes" id="UP001161757">
    <property type="component" value="Unassembled WGS sequence"/>
</dbReference>
<accession>A0AAN6EWL6</accession>
<comment type="caution">
    <text evidence="1">The sequence shown here is derived from an EMBL/GenBank/DDBJ whole genome shotgun (WGS) entry which is preliminary data.</text>
</comment>
<proteinExistence type="predicted"/>
<protein>
    <submittedName>
        <fullName evidence="1">Uncharacterized protein</fullName>
    </submittedName>
</protein>
<sequence length="84" mass="8975">MPLKVRKIGDIQQPALLDGLEAIGIQPGQESARALSMTASTLVRVMASAPVLPTIPLDTASPRWKEPKTVLFQVDVTAASNLPR</sequence>
<reference evidence="1" key="1">
    <citation type="submission" date="2023-01" db="EMBL/GenBank/DDBJ databases">
        <title>Exophiala dermititidis isolated from Cystic Fibrosis Patient.</title>
        <authorList>
            <person name="Kurbessoian T."/>
            <person name="Crocker A."/>
            <person name="Murante D."/>
            <person name="Hogan D.A."/>
            <person name="Stajich J.E."/>
        </authorList>
    </citation>
    <scope>NUCLEOTIDE SEQUENCE</scope>
    <source>
        <strain evidence="1">Ex8</strain>
    </source>
</reference>
<dbReference type="AlphaFoldDB" id="A0AAN6EWL6"/>
<dbReference type="EMBL" id="JAJGCB010000004">
    <property type="protein sequence ID" value="KAJ8993006.1"/>
    <property type="molecule type" value="Genomic_DNA"/>
</dbReference>
<gene>
    <name evidence="1" type="ORF">HRR80_003047</name>
</gene>